<name>A0AAD4ZNQ3_PRUDU</name>
<dbReference type="AlphaFoldDB" id="A0AAD4ZNQ3"/>
<organism evidence="1 2">
    <name type="scientific">Prunus dulcis</name>
    <name type="common">Almond</name>
    <name type="synonym">Amygdalus dulcis</name>
    <dbReference type="NCBI Taxonomy" id="3755"/>
    <lineage>
        <taxon>Eukaryota</taxon>
        <taxon>Viridiplantae</taxon>
        <taxon>Streptophyta</taxon>
        <taxon>Embryophyta</taxon>
        <taxon>Tracheophyta</taxon>
        <taxon>Spermatophyta</taxon>
        <taxon>Magnoliopsida</taxon>
        <taxon>eudicotyledons</taxon>
        <taxon>Gunneridae</taxon>
        <taxon>Pentapetalae</taxon>
        <taxon>rosids</taxon>
        <taxon>fabids</taxon>
        <taxon>Rosales</taxon>
        <taxon>Rosaceae</taxon>
        <taxon>Amygdaloideae</taxon>
        <taxon>Amygdaleae</taxon>
        <taxon>Prunus</taxon>
    </lineage>
</organism>
<evidence type="ECO:0000313" key="2">
    <source>
        <dbReference type="Proteomes" id="UP001054821"/>
    </source>
</evidence>
<accession>A0AAD4ZNQ3</accession>
<evidence type="ECO:0000313" key="1">
    <source>
        <dbReference type="EMBL" id="KAI5351443.1"/>
    </source>
</evidence>
<comment type="caution">
    <text evidence="1">The sequence shown here is derived from an EMBL/GenBank/DDBJ whole genome shotgun (WGS) entry which is preliminary data.</text>
</comment>
<dbReference type="EMBL" id="JAJFAZ020000001">
    <property type="protein sequence ID" value="KAI5351443.1"/>
    <property type="molecule type" value="Genomic_DNA"/>
</dbReference>
<dbReference type="Proteomes" id="UP001054821">
    <property type="component" value="Chromosome 1"/>
</dbReference>
<proteinExistence type="predicted"/>
<reference evidence="1 2" key="1">
    <citation type="journal article" date="2022" name="G3 (Bethesda)">
        <title>Whole-genome sequence and methylome profiling of the almond [Prunus dulcis (Mill.) D.A. Webb] cultivar 'Nonpareil'.</title>
        <authorList>
            <person name="D'Amico-Willman K.M."/>
            <person name="Ouma W.Z."/>
            <person name="Meulia T."/>
            <person name="Sideli G.M."/>
            <person name="Gradziel T.M."/>
            <person name="Fresnedo-Ramirez J."/>
        </authorList>
    </citation>
    <scope>NUCLEOTIDE SEQUENCE [LARGE SCALE GENOMIC DNA]</scope>
    <source>
        <strain evidence="1">Clone GOH B32 T37-40</strain>
    </source>
</reference>
<gene>
    <name evidence="1" type="ORF">L3X38_004334</name>
</gene>
<sequence>MTGPDPNSPLKSERNPVRDRHLSLLFNPQIRLVRTSIYTQPNFQHAYIYIQSTVKYEPRGNIRASIQVNLQEEHLEGQGPYTLQEAETALWWLSDARLRPGGPKHLKGLSDTKLTRAANWQDSGDRSQPDPYSWLSWSGHP</sequence>
<protein>
    <submittedName>
        <fullName evidence="1">Uncharacterized protein</fullName>
    </submittedName>
</protein>
<keyword evidence="2" id="KW-1185">Reference proteome</keyword>